<feature type="transmembrane region" description="Helical" evidence="1">
    <location>
        <begin position="87"/>
        <end position="106"/>
    </location>
</feature>
<keyword evidence="1" id="KW-0812">Transmembrane</keyword>
<reference evidence="3 4" key="1">
    <citation type="submission" date="2018-03" db="EMBL/GenBank/DDBJ databases">
        <title>Genomic Encyclopedia of Archaeal and Bacterial Type Strains, Phase II (KMG-II): from individual species to whole genera.</title>
        <authorList>
            <person name="Goeker M."/>
        </authorList>
    </citation>
    <scope>NUCLEOTIDE SEQUENCE [LARGE SCALE GENOMIC DNA]</scope>
    <source>
        <strain evidence="3 4">DSM 29318</strain>
    </source>
</reference>
<name>A0A2T0X3W5_9RHOB</name>
<keyword evidence="4" id="KW-1185">Reference proteome</keyword>
<feature type="domain" description="EamA" evidence="2">
    <location>
        <begin position="178"/>
        <end position="307"/>
    </location>
</feature>
<feature type="transmembrane region" description="Helical" evidence="1">
    <location>
        <begin position="175"/>
        <end position="194"/>
    </location>
</feature>
<feature type="transmembrane region" description="Helical" evidence="1">
    <location>
        <begin position="291"/>
        <end position="308"/>
    </location>
</feature>
<proteinExistence type="predicted"/>
<dbReference type="EMBL" id="PVTT01000002">
    <property type="protein sequence ID" value="PRY93631.1"/>
    <property type="molecule type" value="Genomic_DNA"/>
</dbReference>
<dbReference type="Pfam" id="PF00892">
    <property type="entry name" value="EamA"/>
    <property type="match status" value="2"/>
</dbReference>
<evidence type="ECO:0000259" key="2">
    <source>
        <dbReference type="Pfam" id="PF00892"/>
    </source>
</evidence>
<dbReference type="AlphaFoldDB" id="A0A2T0X3W5"/>
<feature type="transmembrane region" description="Helical" evidence="1">
    <location>
        <begin position="145"/>
        <end position="163"/>
    </location>
</feature>
<dbReference type="Proteomes" id="UP000238801">
    <property type="component" value="Unassembled WGS sequence"/>
</dbReference>
<feature type="transmembrane region" description="Helical" evidence="1">
    <location>
        <begin position="27"/>
        <end position="49"/>
    </location>
</feature>
<dbReference type="InterPro" id="IPR037185">
    <property type="entry name" value="EmrE-like"/>
</dbReference>
<dbReference type="PANTHER" id="PTHR22911:SF76">
    <property type="entry name" value="EAMA DOMAIN-CONTAINING PROTEIN"/>
    <property type="match status" value="1"/>
</dbReference>
<accession>A0A2T0X3W5</accession>
<evidence type="ECO:0000313" key="3">
    <source>
        <dbReference type="EMBL" id="PRY93631.1"/>
    </source>
</evidence>
<evidence type="ECO:0000256" key="1">
    <source>
        <dbReference type="SAM" id="Phobius"/>
    </source>
</evidence>
<comment type="caution">
    <text evidence="3">The sequence shown here is derived from an EMBL/GenBank/DDBJ whole genome shotgun (WGS) entry which is preliminary data.</text>
</comment>
<dbReference type="InterPro" id="IPR000620">
    <property type="entry name" value="EamA_dom"/>
</dbReference>
<feature type="domain" description="EamA" evidence="2">
    <location>
        <begin position="31"/>
        <end position="161"/>
    </location>
</feature>
<keyword evidence="1" id="KW-0472">Membrane</keyword>
<gene>
    <name evidence="3" type="ORF">BCF33_2512</name>
</gene>
<dbReference type="PANTHER" id="PTHR22911">
    <property type="entry name" value="ACYL-MALONYL CONDENSING ENZYME-RELATED"/>
    <property type="match status" value="1"/>
</dbReference>
<sequence length="319" mass="32592">MPRAIRCGCAHDRRLLRRPLLGMTRRGANATGFVAVLLWSLLALLTTRAAPVPPLLLNVVCFGIGGVVGIIWMLLTDDTGALRAVPLRVYAFGTAGLFGYHLLYFSALRLAAPHGAEAQAGLIAYLWPLLIVLLSGLLPGERLRAGHLLGAVLALAGATLLIPGTEVGGTGAGALPSYALAGLCALVWAGYSVASRRLGDVPTASVAVFCLATAALSLPLHLALEEAAWPDTNVGWAALLALGAGPVGAAFYVWDIGMKRGDIQLLGTASYAAPVLSTASLVIAGVAEPNWRLGGAAALIAAGAFLAARSSRSAAPSAP</sequence>
<organism evidence="3 4">
    <name type="scientific">Hasllibacter halocynthiae</name>
    <dbReference type="NCBI Taxonomy" id="595589"/>
    <lineage>
        <taxon>Bacteria</taxon>
        <taxon>Pseudomonadati</taxon>
        <taxon>Pseudomonadota</taxon>
        <taxon>Alphaproteobacteria</taxon>
        <taxon>Rhodobacterales</taxon>
        <taxon>Roseobacteraceae</taxon>
        <taxon>Hasllibacter</taxon>
    </lineage>
</organism>
<feature type="transmembrane region" description="Helical" evidence="1">
    <location>
        <begin position="236"/>
        <end position="254"/>
    </location>
</feature>
<feature type="transmembrane region" description="Helical" evidence="1">
    <location>
        <begin position="266"/>
        <end position="285"/>
    </location>
</feature>
<feature type="transmembrane region" description="Helical" evidence="1">
    <location>
        <begin position="55"/>
        <end position="75"/>
    </location>
</feature>
<protein>
    <submittedName>
        <fullName evidence="3">Drug/metabolite transporter (DMT)-like permease</fullName>
    </submittedName>
</protein>
<feature type="transmembrane region" description="Helical" evidence="1">
    <location>
        <begin position="206"/>
        <end position="224"/>
    </location>
</feature>
<evidence type="ECO:0000313" key="4">
    <source>
        <dbReference type="Proteomes" id="UP000238801"/>
    </source>
</evidence>
<feature type="transmembrane region" description="Helical" evidence="1">
    <location>
        <begin position="118"/>
        <end position="138"/>
    </location>
</feature>
<dbReference type="SUPFAM" id="SSF103481">
    <property type="entry name" value="Multidrug resistance efflux transporter EmrE"/>
    <property type="match status" value="2"/>
</dbReference>
<dbReference type="GO" id="GO:0016020">
    <property type="term" value="C:membrane"/>
    <property type="evidence" value="ECO:0007669"/>
    <property type="project" value="InterPro"/>
</dbReference>
<keyword evidence="1" id="KW-1133">Transmembrane helix</keyword>